<dbReference type="AlphaFoldDB" id="A0A9D5UA19"/>
<feature type="region of interest" description="Disordered" evidence="1">
    <location>
        <begin position="1"/>
        <end position="21"/>
    </location>
</feature>
<comment type="caution">
    <text evidence="2">The sequence shown here is derived from an EMBL/GenBank/DDBJ whole genome shotgun (WGS) entry which is preliminary data.</text>
</comment>
<protein>
    <submittedName>
        <fullName evidence="2">Uncharacterized protein</fullName>
    </submittedName>
</protein>
<evidence type="ECO:0000313" key="3">
    <source>
        <dbReference type="Proteomes" id="UP000822993"/>
    </source>
</evidence>
<proteinExistence type="predicted"/>
<evidence type="ECO:0000313" key="2">
    <source>
        <dbReference type="EMBL" id="MBE7701284.1"/>
    </source>
</evidence>
<dbReference type="EMBL" id="JACSPN010000017">
    <property type="protein sequence ID" value="MBE7701284.1"/>
    <property type="molecule type" value="Genomic_DNA"/>
</dbReference>
<evidence type="ECO:0000256" key="1">
    <source>
        <dbReference type="SAM" id="MobiDB-lite"/>
    </source>
</evidence>
<keyword evidence="3" id="KW-1185">Reference proteome</keyword>
<name>A0A9D5UA19_9CELL</name>
<dbReference type="Proteomes" id="UP000822993">
    <property type="component" value="Unassembled WGS sequence"/>
</dbReference>
<gene>
    <name evidence="2" type="ORF">H9623_13365</name>
</gene>
<sequence>MILHAMLEQTPPDGTGKNDMPTREVKVEASSYDEARDRLFSDLPEGWRVLWVRTA</sequence>
<accession>A0A9D5UA19</accession>
<dbReference type="RefSeq" id="WP_193720542.1">
    <property type="nucleotide sequence ID" value="NZ_JACSPN010000017.1"/>
</dbReference>
<reference evidence="2 3" key="1">
    <citation type="submission" date="2020-08" db="EMBL/GenBank/DDBJ databases">
        <title>A Genomic Blueprint of the Chicken Gut Microbiome.</title>
        <authorList>
            <person name="Gilroy R."/>
            <person name="Ravi A."/>
            <person name="Getino M."/>
            <person name="Pursley I."/>
            <person name="Horton D.L."/>
            <person name="Alikhan N.-F."/>
            <person name="Baker D."/>
            <person name="Gharbi K."/>
            <person name="Hall N."/>
            <person name="Watson M."/>
            <person name="Adriaenssens E.M."/>
            <person name="Foster-Nyarko E."/>
            <person name="Jarju S."/>
            <person name="Secka A."/>
            <person name="Antonio M."/>
            <person name="Oren A."/>
            <person name="Chaudhuri R."/>
            <person name="La Ragione R.M."/>
            <person name="Hildebrand F."/>
            <person name="Pallen M.J."/>
        </authorList>
    </citation>
    <scope>NUCLEOTIDE SEQUENCE [LARGE SCALE GENOMIC DNA]</scope>
    <source>
        <strain evidence="2 3">Sa1BUA8</strain>
    </source>
</reference>
<organism evidence="2 3">
    <name type="scientific">Oerskovia douganii</name>
    <dbReference type="NCBI Taxonomy" id="2762210"/>
    <lineage>
        <taxon>Bacteria</taxon>
        <taxon>Bacillati</taxon>
        <taxon>Actinomycetota</taxon>
        <taxon>Actinomycetes</taxon>
        <taxon>Micrococcales</taxon>
        <taxon>Cellulomonadaceae</taxon>
        <taxon>Oerskovia</taxon>
    </lineage>
</organism>